<reference evidence="1 2" key="1">
    <citation type="submission" date="2019-01" db="EMBL/GenBank/DDBJ databases">
        <authorList>
            <person name="Alioto T."/>
            <person name="Alioto T."/>
        </authorList>
    </citation>
    <scope>NUCLEOTIDE SEQUENCE [LARGE SCALE GENOMIC DNA]</scope>
</reference>
<dbReference type="AlphaFoldDB" id="A0A485N750"/>
<dbReference type="Proteomes" id="UP000386466">
    <property type="component" value="Unassembled WGS sequence"/>
</dbReference>
<evidence type="ECO:0000313" key="2">
    <source>
        <dbReference type="Proteomes" id="UP000386466"/>
    </source>
</evidence>
<evidence type="ECO:0000313" key="1">
    <source>
        <dbReference type="EMBL" id="VFV25992.1"/>
    </source>
</evidence>
<accession>A0A485N750</accession>
<proteinExistence type="predicted"/>
<protein>
    <submittedName>
        <fullName evidence="1">Uncharacterized protein</fullName>
    </submittedName>
</protein>
<feature type="non-terminal residue" evidence="1">
    <location>
        <position position="210"/>
    </location>
</feature>
<dbReference type="EMBL" id="CAAGRJ010008186">
    <property type="protein sequence ID" value="VFV25992.1"/>
    <property type="molecule type" value="Genomic_DNA"/>
</dbReference>
<name>A0A485N750_LYNPA</name>
<keyword evidence="2" id="KW-1185">Reference proteome</keyword>
<organism evidence="1 2">
    <name type="scientific">Lynx pardinus</name>
    <name type="common">Iberian lynx</name>
    <name type="synonym">Felis pardina</name>
    <dbReference type="NCBI Taxonomy" id="191816"/>
    <lineage>
        <taxon>Eukaryota</taxon>
        <taxon>Metazoa</taxon>
        <taxon>Chordata</taxon>
        <taxon>Craniata</taxon>
        <taxon>Vertebrata</taxon>
        <taxon>Euteleostomi</taxon>
        <taxon>Mammalia</taxon>
        <taxon>Eutheria</taxon>
        <taxon>Laurasiatheria</taxon>
        <taxon>Carnivora</taxon>
        <taxon>Feliformia</taxon>
        <taxon>Felidae</taxon>
        <taxon>Felinae</taxon>
        <taxon>Lynx</taxon>
    </lineage>
</organism>
<sequence>MIAPRIPLCHKYLDQEALYCIPKLGVAVLLASELLTAWWGTGTKLPLLSSASDLEGPVSVLILVNPDSSLQQEPPSETNKEKIEIAKCCSRSELFPNEPVCPMSCTEELLLLDIHNISLMLCIQTESLCFCISLGLIKNNSDICMCRSAKEIGKIPKTNSVLAWRLSGSLSPQQPLPPLWIGVIVQCNHIMPHLNIHSRDKALEDKGGVG</sequence>
<gene>
    <name evidence="1" type="ORF">LYPA_23C011749</name>
</gene>